<evidence type="ECO:0000313" key="2">
    <source>
        <dbReference type="EMBL" id="MFD1746206.1"/>
    </source>
</evidence>
<dbReference type="Pfam" id="PF03473">
    <property type="entry name" value="MOSC"/>
    <property type="match status" value="1"/>
</dbReference>
<dbReference type="Pfam" id="PF03476">
    <property type="entry name" value="MOSC_N"/>
    <property type="match status" value="1"/>
</dbReference>
<accession>A0ABW4M6D2</accession>
<dbReference type="InterPro" id="IPR005303">
    <property type="entry name" value="MOCOS_middle"/>
</dbReference>
<reference evidence="3" key="1">
    <citation type="journal article" date="2019" name="Int. J. Syst. Evol. Microbiol.">
        <title>The Global Catalogue of Microorganisms (GCM) 10K type strain sequencing project: providing services to taxonomists for standard genome sequencing and annotation.</title>
        <authorList>
            <consortium name="The Broad Institute Genomics Platform"/>
            <consortium name="The Broad Institute Genome Sequencing Center for Infectious Disease"/>
            <person name="Wu L."/>
            <person name="Ma J."/>
        </authorList>
    </citation>
    <scope>NUCLEOTIDE SEQUENCE [LARGE SCALE GENOMIC DNA]</scope>
    <source>
        <strain evidence="3">CG52</strain>
    </source>
</reference>
<dbReference type="EMBL" id="JBHUEQ010000022">
    <property type="protein sequence ID" value="MFD1746206.1"/>
    <property type="molecule type" value="Genomic_DNA"/>
</dbReference>
<dbReference type="InterPro" id="IPR005302">
    <property type="entry name" value="MoCF_Sase_C"/>
</dbReference>
<dbReference type="PROSITE" id="PS51340">
    <property type="entry name" value="MOSC"/>
    <property type="match status" value="1"/>
</dbReference>
<protein>
    <submittedName>
        <fullName evidence="2">MOSC domain-containing protein</fullName>
    </submittedName>
</protein>
<name>A0ABW4M6D2_9HYPH</name>
<dbReference type="SUPFAM" id="SSF141673">
    <property type="entry name" value="MOSC N-terminal domain-like"/>
    <property type="match status" value="1"/>
</dbReference>
<dbReference type="RefSeq" id="WP_377401375.1">
    <property type="nucleotide sequence ID" value="NZ_JBHUEQ010000022.1"/>
</dbReference>
<comment type="caution">
    <text evidence="2">The sequence shown here is derived from an EMBL/GenBank/DDBJ whole genome shotgun (WGS) entry which is preliminary data.</text>
</comment>
<gene>
    <name evidence="2" type="ORF">ACFSE1_12100</name>
</gene>
<feature type="domain" description="MOSC" evidence="1">
    <location>
        <begin position="123"/>
        <end position="270"/>
    </location>
</feature>
<evidence type="ECO:0000259" key="1">
    <source>
        <dbReference type="PROSITE" id="PS51340"/>
    </source>
</evidence>
<sequence>MRIASLHIYPLKSARGISLQRSACDAFGLRADRRWMLTDPNGKCVTQREMPELAQITARWESNMLVLSKDGQAPLQVSMDEGGERLSVEIWESTVDAALAEASASATLSDWLQHDLKLVHFDDQSRRSASVKWTGTESPVTFADGYQVLITNTASLAALNENMAAHGEAPVGMDRFRPNIVLEHDIAFAEDGWEAVKIGSMLFRLVKPCTRCIMTSQDQQIGSREIANPMPAMGRIRMSADRRVPGVLFGWNAVPVGSGEIAVGESFEIVGERDAWPLKRRT</sequence>
<dbReference type="SUPFAM" id="SSF50800">
    <property type="entry name" value="PK beta-barrel domain-like"/>
    <property type="match status" value="1"/>
</dbReference>
<keyword evidence="3" id="KW-1185">Reference proteome</keyword>
<evidence type="ECO:0000313" key="3">
    <source>
        <dbReference type="Proteomes" id="UP001597322"/>
    </source>
</evidence>
<dbReference type="PANTHER" id="PTHR14237:SF19">
    <property type="entry name" value="MITOCHONDRIAL AMIDOXIME REDUCING COMPONENT 1"/>
    <property type="match status" value="1"/>
</dbReference>
<proteinExistence type="predicted"/>
<dbReference type="Proteomes" id="UP001597322">
    <property type="component" value="Unassembled WGS sequence"/>
</dbReference>
<dbReference type="InterPro" id="IPR011037">
    <property type="entry name" value="Pyrv_Knase-like_insert_dom_sf"/>
</dbReference>
<dbReference type="PANTHER" id="PTHR14237">
    <property type="entry name" value="MOLYBDOPTERIN COFACTOR SULFURASE MOSC"/>
    <property type="match status" value="1"/>
</dbReference>
<organism evidence="2 3">
    <name type="scientific">Rhizobium helianthi</name>
    <dbReference type="NCBI Taxonomy" id="1132695"/>
    <lineage>
        <taxon>Bacteria</taxon>
        <taxon>Pseudomonadati</taxon>
        <taxon>Pseudomonadota</taxon>
        <taxon>Alphaproteobacteria</taxon>
        <taxon>Hyphomicrobiales</taxon>
        <taxon>Rhizobiaceae</taxon>
        <taxon>Rhizobium/Agrobacterium group</taxon>
        <taxon>Rhizobium</taxon>
    </lineage>
</organism>